<dbReference type="RefSeq" id="XP_043009359.1">
    <property type="nucleotide sequence ID" value="XM_043154071.1"/>
</dbReference>
<name>A0A9P7RZX0_9AGAR</name>
<evidence type="ECO:0000256" key="2">
    <source>
        <dbReference type="ARBA" id="ARBA00022801"/>
    </source>
</evidence>
<evidence type="ECO:0000256" key="11">
    <source>
        <dbReference type="RuleBase" id="RU361186"/>
    </source>
</evidence>
<dbReference type="SUPFAM" id="SSF51989">
    <property type="entry name" value="Glycosyl hydrolases family 6, cellulases"/>
    <property type="match status" value="1"/>
</dbReference>
<evidence type="ECO:0000313" key="12">
    <source>
        <dbReference type="EMBL" id="KAG7092889.1"/>
    </source>
</evidence>
<feature type="binding site" evidence="8">
    <location>
        <position position="347"/>
    </location>
    <ligand>
        <name>substrate</name>
    </ligand>
</feature>
<evidence type="ECO:0000256" key="4">
    <source>
        <dbReference type="ARBA" id="ARBA00023277"/>
    </source>
</evidence>
<dbReference type="PROSITE" id="PS00655">
    <property type="entry name" value="GLYCOSYL_HYDROL_F6_1"/>
    <property type="match status" value="1"/>
</dbReference>
<dbReference type="PANTHER" id="PTHR34876">
    <property type="match status" value="1"/>
</dbReference>
<gene>
    <name evidence="12" type="primary">CEL6C</name>
    <name evidence="12" type="ORF">E1B28_009198</name>
</gene>
<dbReference type="PROSITE" id="PS00656">
    <property type="entry name" value="GLYCOSYL_HYDROL_F6_2"/>
    <property type="match status" value="1"/>
</dbReference>
<accession>A0A9P7RZX0</accession>
<keyword evidence="1" id="KW-0732">Signal</keyword>
<evidence type="ECO:0000256" key="8">
    <source>
        <dbReference type="PIRSR" id="PIRSR001100-2"/>
    </source>
</evidence>
<dbReference type="GO" id="GO:0004553">
    <property type="term" value="F:hydrolase activity, hydrolyzing O-glycosyl compounds"/>
    <property type="evidence" value="ECO:0007669"/>
    <property type="project" value="InterPro"/>
</dbReference>
<feature type="binding site" evidence="8">
    <location>
        <position position="244"/>
    </location>
    <ligand>
        <name>substrate</name>
    </ligand>
</feature>
<dbReference type="Pfam" id="PF01341">
    <property type="entry name" value="Glyco_hydro_6"/>
    <property type="match status" value="1"/>
</dbReference>
<dbReference type="InterPro" id="IPR016288">
    <property type="entry name" value="Beta_cellobiohydrolase"/>
</dbReference>
<dbReference type="OrthoDB" id="64893at2759"/>
<dbReference type="InterPro" id="IPR001524">
    <property type="entry name" value="Glyco_hydro_6_CS"/>
</dbReference>
<keyword evidence="5 11" id="KW-0326">Glycosidase</keyword>
<evidence type="ECO:0000256" key="9">
    <source>
        <dbReference type="PROSITE-ProRule" id="PRU10056"/>
    </source>
</evidence>
<keyword evidence="3 11" id="KW-0136">Cellulose degradation</keyword>
<protein>
    <recommendedName>
        <fullName evidence="11">Glucanase</fullName>
        <ecNumber evidence="11">3.2.1.-</ecNumber>
    </recommendedName>
</protein>
<evidence type="ECO:0000256" key="5">
    <source>
        <dbReference type="ARBA" id="ARBA00023295"/>
    </source>
</evidence>
<feature type="binding site" evidence="8">
    <location>
        <position position="120"/>
    </location>
    <ligand>
        <name>substrate</name>
    </ligand>
</feature>
<keyword evidence="2 11" id="KW-0378">Hydrolase</keyword>
<dbReference type="Gene3D" id="3.20.20.40">
    <property type="entry name" value="1, 4-beta cellobiohydrolase"/>
    <property type="match status" value="1"/>
</dbReference>
<dbReference type="PANTHER" id="PTHR34876:SF2">
    <property type="entry name" value="GLUCANASE"/>
    <property type="match status" value="1"/>
</dbReference>
<reference evidence="12" key="1">
    <citation type="journal article" date="2021" name="Genome Biol. Evol.">
        <title>The assembled and annotated genome of the fairy-ring fungus Marasmius oreades.</title>
        <authorList>
            <person name="Hiltunen M."/>
            <person name="Ament-Velasquez S.L."/>
            <person name="Johannesson H."/>
        </authorList>
    </citation>
    <scope>NUCLEOTIDE SEQUENCE</scope>
    <source>
        <strain evidence="12">03SP1</strain>
    </source>
</reference>
<feature type="binding site" evidence="8">
    <location>
        <position position="122"/>
    </location>
    <ligand>
        <name>substrate</name>
    </ligand>
</feature>
<dbReference type="InterPro" id="IPR036434">
    <property type="entry name" value="Beta_cellobiohydrolase_sf"/>
</dbReference>
<feature type="binding site" evidence="8">
    <location>
        <position position="247"/>
    </location>
    <ligand>
        <name>substrate</name>
    </ligand>
</feature>
<organism evidence="12 13">
    <name type="scientific">Marasmius oreades</name>
    <name type="common">fairy-ring Marasmius</name>
    <dbReference type="NCBI Taxonomy" id="181124"/>
    <lineage>
        <taxon>Eukaryota</taxon>
        <taxon>Fungi</taxon>
        <taxon>Dikarya</taxon>
        <taxon>Basidiomycota</taxon>
        <taxon>Agaricomycotina</taxon>
        <taxon>Agaricomycetes</taxon>
        <taxon>Agaricomycetidae</taxon>
        <taxon>Agaricales</taxon>
        <taxon>Marasmiineae</taxon>
        <taxon>Marasmiaceae</taxon>
        <taxon>Marasmius</taxon>
    </lineage>
</organism>
<feature type="active site" description="Proton donor" evidence="7 10">
    <location>
        <position position="199"/>
    </location>
</feature>
<feature type="active site" evidence="9">
    <location>
        <position position="154"/>
    </location>
</feature>
<comment type="caution">
    <text evidence="12">The sequence shown here is derived from an EMBL/GenBank/DDBJ whole genome shotgun (WGS) entry which is preliminary data.</text>
</comment>
<keyword evidence="13" id="KW-1185">Reference proteome</keyword>
<dbReference type="GeneID" id="66078274"/>
<feature type="binding site" evidence="8">
    <location>
        <position position="379"/>
    </location>
    <ligand>
        <name>substrate</name>
    </ligand>
</feature>
<dbReference type="EMBL" id="CM032185">
    <property type="protein sequence ID" value="KAG7092889.1"/>
    <property type="molecule type" value="Genomic_DNA"/>
</dbReference>
<dbReference type="PRINTS" id="PR00733">
    <property type="entry name" value="GLHYDRLASE6"/>
</dbReference>
<dbReference type="AlphaFoldDB" id="A0A9P7RZX0"/>
<proteinExistence type="inferred from homology"/>
<keyword evidence="4 11" id="KW-0119">Carbohydrate metabolism</keyword>
<dbReference type="PIRSF" id="PIRSF001100">
    <property type="entry name" value="Beta_cellobiohydrolase"/>
    <property type="match status" value="1"/>
</dbReference>
<evidence type="ECO:0000256" key="3">
    <source>
        <dbReference type="ARBA" id="ARBA00023001"/>
    </source>
</evidence>
<evidence type="ECO:0000313" key="13">
    <source>
        <dbReference type="Proteomes" id="UP001049176"/>
    </source>
</evidence>
<dbReference type="FunFam" id="3.20.20.40:FF:000001">
    <property type="entry name" value="Glucanase"/>
    <property type="match status" value="1"/>
</dbReference>
<evidence type="ECO:0000256" key="10">
    <source>
        <dbReference type="PROSITE-ProRule" id="PRU10057"/>
    </source>
</evidence>
<feature type="active site" description="Proton acceptor" evidence="7">
    <location>
        <position position="381"/>
    </location>
</feature>
<sequence>MTFYSEFLPNTRRASYSLASQVLFQVPVQLVAFHQLAFTTKEMKSSFLLLTALVGVVVATPTPRAACTSPVKLSGNPFQGRTLHANSRYAGEVNNAVAQITDSTLKAKAQKVASVGTFLWLDTIASISTFEKYLTETQCNEIFGVVIYDLPGRDCAAKASNGELAAGDVSTYQTKYIDPIVAIIKKHPEVAIAAIIEPDSLPNLVTNSGLATCQASASGYRQGVQYALKNLNLPNVAMYLDAGHGGWLGWDANLQPGAQELANAYKGAGSPASLRGFSTNVAGWNAWSKVPGEFENTSDGQYNKAQDENRYVNLFGAALASAGMPNHAIVDTGRNAVQGLRDAWGDWCNVDGAGFGVRPTTNTGNSLADAFVWVKPGGESDGTSDSSAQRYDSFCGLADAFKPSPEAGTWNEAFFEMLLKNAVPSF</sequence>
<evidence type="ECO:0000256" key="6">
    <source>
        <dbReference type="ARBA" id="ARBA00023326"/>
    </source>
</evidence>
<evidence type="ECO:0000256" key="7">
    <source>
        <dbReference type="PIRSR" id="PIRSR001100-1"/>
    </source>
</evidence>
<dbReference type="EC" id="3.2.1.-" evidence="11"/>
<feature type="binding site" evidence="8">
    <location>
        <position position="375"/>
    </location>
    <ligand>
        <name>substrate</name>
    </ligand>
</feature>
<evidence type="ECO:0000256" key="1">
    <source>
        <dbReference type="ARBA" id="ARBA00022729"/>
    </source>
</evidence>
<dbReference type="GO" id="GO:0030245">
    <property type="term" value="P:cellulose catabolic process"/>
    <property type="evidence" value="ECO:0007669"/>
    <property type="project" value="UniProtKB-KW"/>
</dbReference>
<keyword evidence="6 11" id="KW-0624">Polysaccharide degradation</keyword>
<comment type="similarity">
    <text evidence="11">Belongs to the glycosyl hydrolase family 6.</text>
</comment>
<dbReference type="Proteomes" id="UP001049176">
    <property type="component" value="Chromosome 5"/>
</dbReference>